<comment type="caution">
    <text evidence="4">The sequence shown here is derived from an EMBL/GenBank/DDBJ whole genome shotgun (WGS) entry which is preliminary data.</text>
</comment>
<evidence type="ECO:0000256" key="1">
    <source>
        <dbReference type="SAM" id="MobiDB-lite"/>
    </source>
</evidence>
<evidence type="ECO:0000313" key="4">
    <source>
        <dbReference type="EMBL" id="OGE29381.1"/>
    </source>
</evidence>
<proteinExistence type="predicted"/>
<feature type="region of interest" description="Disordered" evidence="1">
    <location>
        <begin position="71"/>
        <end position="94"/>
    </location>
</feature>
<reference evidence="4 5" key="1">
    <citation type="journal article" date="2016" name="Nat. Commun.">
        <title>Thousands of microbial genomes shed light on interconnected biogeochemical processes in an aquifer system.</title>
        <authorList>
            <person name="Anantharaman K."/>
            <person name="Brown C.T."/>
            <person name="Hug L.A."/>
            <person name="Sharon I."/>
            <person name="Castelle C.J."/>
            <person name="Probst A.J."/>
            <person name="Thomas B.C."/>
            <person name="Singh A."/>
            <person name="Wilkins M.J."/>
            <person name="Karaoz U."/>
            <person name="Brodie E.L."/>
            <person name="Williams K.H."/>
            <person name="Hubbard S.S."/>
            <person name="Banfield J.F."/>
        </authorList>
    </citation>
    <scope>NUCLEOTIDE SEQUENCE [LARGE SCALE GENOMIC DNA]</scope>
</reference>
<keyword evidence="2" id="KW-0812">Transmembrane</keyword>
<dbReference type="Proteomes" id="UP000177555">
    <property type="component" value="Unassembled WGS sequence"/>
</dbReference>
<feature type="region of interest" description="Disordered" evidence="1">
    <location>
        <begin position="299"/>
        <end position="350"/>
    </location>
</feature>
<evidence type="ECO:0008006" key="6">
    <source>
        <dbReference type="Google" id="ProtNLM"/>
    </source>
</evidence>
<evidence type="ECO:0000256" key="2">
    <source>
        <dbReference type="SAM" id="Phobius"/>
    </source>
</evidence>
<organism evidence="4 5">
    <name type="scientific">Candidatus Daviesbacteria bacterium RIFCSPHIGHO2_01_FULL_40_11</name>
    <dbReference type="NCBI Taxonomy" id="1797762"/>
    <lineage>
        <taxon>Bacteria</taxon>
        <taxon>Candidatus Daviesiibacteriota</taxon>
    </lineage>
</organism>
<feature type="transmembrane region" description="Helical" evidence="2">
    <location>
        <begin position="365"/>
        <end position="386"/>
    </location>
</feature>
<keyword evidence="2" id="KW-1133">Transmembrane helix</keyword>
<accession>A0A1F5JL43</accession>
<protein>
    <recommendedName>
        <fullName evidence="6">Gram-positive cocci surface proteins LPxTG domain-containing protein</fullName>
    </recommendedName>
</protein>
<name>A0A1F5JL43_9BACT</name>
<gene>
    <name evidence="4" type="ORF">A2867_00030</name>
</gene>
<keyword evidence="3" id="KW-0732">Signal</keyword>
<feature type="compositionally biased region" description="Low complexity" evidence="1">
    <location>
        <begin position="331"/>
        <end position="349"/>
    </location>
</feature>
<keyword evidence="2" id="KW-0472">Membrane</keyword>
<sequence>MFTTFRAKSAIVLIALLIPALLSASSAEAQELVISGNGSSSDSQIQTTITSTTTIQQSNQADIQNDVQLDANTGENSTSDNTNADTQIQTGDINTQVSTENSTNISTVSLDCCPEPESTIAITGNGTDSQNSVDFNQNSDTQINIYQNAYIQNNVTGSANTGGNQANDNTGGDISITTGNIYANLEVENKNINSVNVSAPQANGNVNIKQVCCFAIKIAGNGSYSNNLASISLNNNVNISIDNRAEVINSAIWDLITGGNQASGNTGGNVYIATGDINFTAEIINGPINTSLVTIDCCDSVDDPGDPAEPDDPDDPTGGPAQSSPPPSANQPPSSSSTSPGPGSSPSNGQVLAAMAAGQILPATGVSWTIILTLVSLIMFMLGLYLRRHPGQDPGKVVTHV</sequence>
<feature type="signal peptide" evidence="3">
    <location>
        <begin position="1"/>
        <end position="29"/>
    </location>
</feature>
<evidence type="ECO:0000313" key="5">
    <source>
        <dbReference type="Proteomes" id="UP000177555"/>
    </source>
</evidence>
<dbReference type="AlphaFoldDB" id="A0A1F5JL43"/>
<evidence type="ECO:0000256" key="3">
    <source>
        <dbReference type="SAM" id="SignalP"/>
    </source>
</evidence>
<feature type="compositionally biased region" description="Acidic residues" evidence="1">
    <location>
        <begin position="299"/>
        <end position="315"/>
    </location>
</feature>
<dbReference type="EMBL" id="MFCP01000006">
    <property type="protein sequence ID" value="OGE29381.1"/>
    <property type="molecule type" value="Genomic_DNA"/>
</dbReference>
<feature type="chain" id="PRO_5009519031" description="Gram-positive cocci surface proteins LPxTG domain-containing protein" evidence="3">
    <location>
        <begin position="30"/>
        <end position="401"/>
    </location>
</feature>